<reference evidence="2 3" key="1">
    <citation type="submission" date="2021-08" db="EMBL/GenBank/DDBJ databases">
        <title>Lysobacter sp. strain CJ11 Genome sequencing and assembly.</title>
        <authorList>
            <person name="Kim I."/>
        </authorList>
    </citation>
    <scope>NUCLEOTIDE SEQUENCE [LARGE SCALE GENOMIC DNA]</scope>
    <source>
        <strain evidence="2 3">CJ11</strain>
    </source>
</reference>
<feature type="signal peptide" evidence="1">
    <location>
        <begin position="1"/>
        <end position="28"/>
    </location>
</feature>
<keyword evidence="3" id="KW-1185">Reference proteome</keyword>
<accession>A0ABX8WR26</accession>
<proteinExistence type="predicted"/>
<name>A0ABX8WR26_9GAMM</name>
<evidence type="ECO:0000313" key="2">
    <source>
        <dbReference type="EMBL" id="QYR53287.1"/>
    </source>
</evidence>
<keyword evidence="1" id="KW-0732">Signal</keyword>
<organism evidence="2 3">
    <name type="scientific">Lysobacter soyae</name>
    <dbReference type="NCBI Taxonomy" id="2764185"/>
    <lineage>
        <taxon>Bacteria</taxon>
        <taxon>Pseudomonadati</taxon>
        <taxon>Pseudomonadota</taxon>
        <taxon>Gammaproteobacteria</taxon>
        <taxon>Lysobacterales</taxon>
        <taxon>Lysobacteraceae</taxon>
        <taxon>Lysobacter</taxon>
    </lineage>
</organism>
<dbReference type="RefSeq" id="WP_220380104.1">
    <property type="nucleotide sequence ID" value="NZ_CP080544.1"/>
</dbReference>
<protein>
    <submittedName>
        <fullName evidence="2">Uncharacterized protein</fullName>
    </submittedName>
</protein>
<gene>
    <name evidence="2" type="ORF">H8L67_01870</name>
</gene>
<feature type="chain" id="PRO_5046641660" evidence="1">
    <location>
        <begin position="29"/>
        <end position="150"/>
    </location>
</feature>
<evidence type="ECO:0000313" key="3">
    <source>
        <dbReference type="Proteomes" id="UP000824755"/>
    </source>
</evidence>
<evidence type="ECO:0000256" key="1">
    <source>
        <dbReference type="SAM" id="SignalP"/>
    </source>
</evidence>
<dbReference type="Proteomes" id="UP000824755">
    <property type="component" value="Chromosome"/>
</dbReference>
<dbReference type="EMBL" id="CP080544">
    <property type="protein sequence ID" value="QYR53287.1"/>
    <property type="molecule type" value="Genomic_DNA"/>
</dbReference>
<sequence length="150" mass="16962">MFVVKYRLPLLSVLLWMGVCVGAPKADAKEAADAPFVVEHTYWVKPGRSLQFVTLYKRSEVPKLDAWVASGKLRGYRISQPVLTSSNGQWDYRVTLFWRDAATAIDTATSQSEQRKADANDRYEDQLMLELVVDHNEEIVREMVKGATPG</sequence>